<dbReference type="InterPro" id="IPR027370">
    <property type="entry name" value="Znf-RING_euk"/>
</dbReference>
<keyword evidence="2 4" id="KW-0863">Zinc-finger</keyword>
<dbReference type="PANTHER" id="PTHR16047">
    <property type="entry name" value="RFWD3 PROTEIN"/>
    <property type="match status" value="1"/>
</dbReference>
<evidence type="ECO:0000256" key="1">
    <source>
        <dbReference type="ARBA" id="ARBA00022723"/>
    </source>
</evidence>
<evidence type="ECO:0000256" key="5">
    <source>
        <dbReference type="SAM" id="MobiDB-lite"/>
    </source>
</evidence>
<dbReference type="InterPro" id="IPR013083">
    <property type="entry name" value="Znf_RING/FYVE/PHD"/>
</dbReference>
<dbReference type="SMART" id="SM00184">
    <property type="entry name" value="RING"/>
    <property type="match status" value="2"/>
</dbReference>
<sequence>MSSPPPMPGREEIAGAKAPRPLAADTTGAGGDAGGVAEASQAASGGEAKATPSPATICPCCTEPWTSDGPHRMCCIRCGHVYGRSCMETLLRRSGQNSAKCPQCGKQFEEKLIINLYAPENMLEGCCSAEEIKAFYEHIFVAVRATCIEIQQWFRERVAQMEIIVNKKVTMAKANVVLMKERLKKMAEQEKMVPKDMIVFMEQNCPQLMICVSCVFSSLPASGMEGGDEIANVEIIVREGPCPHAVEASERGGRGNELNHTVSGLGEEIDGSYRDSSYFGEYNANISNKEANRMLVSANMDASAEGGKCIDVKAPARPTCSICMEPWTSTDEHHIWRLWVHDAADVAPYDHIVQEGSLCWTFHDHLPSPTCSCIPCGHVYGRSCLIRWLRDQLSRNENLKCPQCAEEFKGNLIDLHAPLCQKMFSYAGCGLYISQVLISINLPVQEVHEYYEAKLAEFEASREECMLFAKYHYQYDLLSAQAKFRDELRALIRPEIAEIERVMMEHVAKANGSLVLMKEQMKKMAEEDMATTEHLIGYLEQTCHCPCLFPTLPKLPI</sequence>
<evidence type="ECO:0000256" key="3">
    <source>
        <dbReference type="ARBA" id="ARBA00022833"/>
    </source>
</evidence>
<protein>
    <recommendedName>
        <fullName evidence="6">RING-type domain-containing protein</fullName>
    </recommendedName>
</protein>
<evidence type="ECO:0000313" key="8">
    <source>
        <dbReference type="Proteomes" id="UP000019116"/>
    </source>
</evidence>
<evidence type="ECO:0000256" key="2">
    <source>
        <dbReference type="ARBA" id="ARBA00022771"/>
    </source>
</evidence>
<feature type="domain" description="RING-type" evidence="6">
    <location>
        <begin position="58"/>
        <end position="104"/>
    </location>
</feature>
<dbReference type="Gene3D" id="3.30.40.10">
    <property type="entry name" value="Zinc/RING finger domain, C3HC4 (zinc finger)"/>
    <property type="match status" value="2"/>
</dbReference>
<dbReference type="Pfam" id="PF13445">
    <property type="entry name" value="zf-RING_UBOX"/>
    <property type="match status" value="1"/>
</dbReference>
<dbReference type="Proteomes" id="UP000019116">
    <property type="component" value="Chromosome 4B"/>
</dbReference>
<dbReference type="Gramene" id="TraesCS4B02G381000.1">
    <property type="protein sequence ID" value="TraesCS4B02G381000.1"/>
    <property type="gene ID" value="TraesCS4B02G381000"/>
</dbReference>
<dbReference type="PANTHER" id="PTHR16047:SF14">
    <property type="entry name" value="RING-TYPE DOMAIN-CONTAINING PROTEIN"/>
    <property type="match status" value="1"/>
</dbReference>
<evidence type="ECO:0000256" key="4">
    <source>
        <dbReference type="PROSITE-ProRule" id="PRU00175"/>
    </source>
</evidence>
<dbReference type="GO" id="GO:0036297">
    <property type="term" value="P:interstrand cross-link repair"/>
    <property type="evidence" value="ECO:0007669"/>
    <property type="project" value="InterPro"/>
</dbReference>
<evidence type="ECO:0000259" key="6">
    <source>
        <dbReference type="PROSITE" id="PS50089"/>
    </source>
</evidence>
<dbReference type="GO" id="GO:0004842">
    <property type="term" value="F:ubiquitin-protein transferase activity"/>
    <property type="evidence" value="ECO:0007669"/>
    <property type="project" value="InterPro"/>
</dbReference>
<keyword evidence="3" id="KW-0862">Zinc</keyword>
<dbReference type="InterPro" id="IPR001841">
    <property type="entry name" value="Znf_RING"/>
</dbReference>
<keyword evidence="8" id="KW-1185">Reference proteome</keyword>
<dbReference type="GO" id="GO:0008270">
    <property type="term" value="F:zinc ion binding"/>
    <property type="evidence" value="ECO:0007669"/>
    <property type="project" value="UniProtKB-KW"/>
</dbReference>
<reference evidence="7" key="1">
    <citation type="submission" date="2018-08" db="EMBL/GenBank/DDBJ databases">
        <authorList>
            <person name="Rossello M."/>
        </authorList>
    </citation>
    <scope>NUCLEOTIDE SEQUENCE [LARGE SCALE GENOMIC DNA]</scope>
    <source>
        <strain evidence="7">cv. Chinese Spring</strain>
    </source>
</reference>
<dbReference type="AlphaFoldDB" id="A0A3B6IY02"/>
<dbReference type="InterPro" id="IPR037381">
    <property type="entry name" value="RFWD3"/>
</dbReference>
<dbReference type="EnsemblPlants" id="TraesCS4B02G381000.1">
    <property type="protein sequence ID" value="TraesCS4B02G381000.1"/>
    <property type="gene ID" value="TraesCS4B02G381000"/>
</dbReference>
<reference evidence="7" key="2">
    <citation type="submission" date="2018-10" db="UniProtKB">
        <authorList>
            <consortium name="EnsemblPlants"/>
        </authorList>
    </citation>
    <scope>IDENTIFICATION</scope>
</reference>
<dbReference type="GO" id="GO:0016567">
    <property type="term" value="P:protein ubiquitination"/>
    <property type="evidence" value="ECO:0007669"/>
    <property type="project" value="InterPro"/>
</dbReference>
<feature type="region of interest" description="Disordered" evidence="5">
    <location>
        <begin position="1"/>
        <end position="54"/>
    </location>
</feature>
<dbReference type="PROSITE" id="PS50089">
    <property type="entry name" value="ZF_RING_2"/>
    <property type="match status" value="2"/>
</dbReference>
<proteinExistence type="predicted"/>
<feature type="domain" description="RING-type" evidence="6">
    <location>
        <begin position="320"/>
        <end position="404"/>
    </location>
</feature>
<dbReference type="STRING" id="4565.A0A3B6IY02"/>
<accession>A0A3B6IY02</accession>
<dbReference type="GO" id="GO:0005634">
    <property type="term" value="C:nucleus"/>
    <property type="evidence" value="ECO:0007669"/>
    <property type="project" value="InterPro"/>
</dbReference>
<feature type="compositionally biased region" description="Low complexity" evidence="5">
    <location>
        <begin position="35"/>
        <end position="50"/>
    </location>
</feature>
<keyword evidence="1" id="KW-0479">Metal-binding</keyword>
<organism evidence="7">
    <name type="scientific">Triticum aestivum</name>
    <name type="common">Wheat</name>
    <dbReference type="NCBI Taxonomy" id="4565"/>
    <lineage>
        <taxon>Eukaryota</taxon>
        <taxon>Viridiplantae</taxon>
        <taxon>Streptophyta</taxon>
        <taxon>Embryophyta</taxon>
        <taxon>Tracheophyta</taxon>
        <taxon>Spermatophyta</taxon>
        <taxon>Magnoliopsida</taxon>
        <taxon>Liliopsida</taxon>
        <taxon>Poales</taxon>
        <taxon>Poaceae</taxon>
        <taxon>BOP clade</taxon>
        <taxon>Pooideae</taxon>
        <taxon>Triticodae</taxon>
        <taxon>Triticeae</taxon>
        <taxon>Triticinae</taxon>
        <taxon>Triticum</taxon>
    </lineage>
</organism>
<dbReference type="SUPFAM" id="SSF57850">
    <property type="entry name" value="RING/U-box"/>
    <property type="match status" value="2"/>
</dbReference>
<dbReference type="OrthoDB" id="642539at2759"/>
<dbReference type="Gramene" id="TraesCS4B03G0973000.1">
    <property type="protein sequence ID" value="TraesCS4B03G0973000.1.CDS"/>
    <property type="gene ID" value="TraesCS4B03G0973000"/>
</dbReference>
<evidence type="ECO:0000313" key="7">
    <source>
        <dbReference type="EnsemblPlants" id="TraesCS4B02G381000.1"/>
    </source>
</evidence>
<name>A0A3B6IY02_WHEAT</name>